<keyword evidence="2" id="KW-0812">Transmembrane</keyword>
<accession>A0A9J2Q0I8</accession>
<feature type="transmembrane region" description="Helical" evidence="2">
    <location>
        <begin position="378"/>
        <end position="402"/>
    </location>
</feature>
<dbReference type="InterPro" id="IPR036770">
    <property type="entry name" value="Ankyrin_rpt-contain_sf"/>
</dbReference>
<evidence type="ECO:0000313" key="6">
    <source>
        <dbReference type="WBParaSite" id="ALUE_0001575301-mRNA-1"/>
    </source>
</evidence>
<dbReference type="WBParaSite" id="ALUE_0001575301-mRNA-1">
    <property type="protein sequence ID" value="ALUE_0001575301-mRNA-1"/>
    <property type="gene ID" value="ALUE_0001575301"/>
</dbReference>
<feature type="transmembrane region" description="Helical" evidence="2">
    <location>
        <begin position="210"/>
        <end position="233"/>
    </location>
</feature>
<keyword evidence="1" id="KW-0040">ANK repeat</keyword>
<dbReference type="SUPFAM" id="SSF48403">
    <property type="entry name" value="Ankyrin repeat"/>
    <property type="match status" value="1"/>
</dbReference>
<dbReference type="Pfam" id="PF07693">
    <property type="entry name" value="KAP_NTPase"/>
    <property type="match status" value="1"/>
</dbReference>
<keyword evidence="5" id="KW-1185">Reference proteome</keyword>
<dbReference type="SMART" id="SM00248">
    <property type="entry name" value="ANK"/>
    <property type="match status" value="3"/>
</dbReference>
<proteinExistence type="predicted"/>
<dbReference type="Gene3D" id="1.25.40.20">
    <property type="entry name" value="Ankyrin repeat-containing domain"/>
    <property type="match status" value="2"/>
</dbReference>
<dbReference type="Pfam" id="PF23307">
    <property type="entry name" value="SAM_KIDINS220"/>
    <property type="match status" value="1"/>
</dbReference>
<reference evidence="6" key="1">
    <citation type="submission" date="2023-03" db="UniProtKB">
        <authorList>
            <consortium name="WormBaseParasite"/>
        </authorList>
    </citation>
    <scope>IDENTIFICATION</scope>
</reference>
<keyword evidence="2" id="KW-1133">Transmembrane helix</keyword>
<dbReference type="AlphaFoldDB" id="A0A9J2Q0I8"/>
<evidence type="ECO:0000259" key="3">
    <source>
        <dbReference type="Pfam" id="PF07693"/>
    </source>
</evidence>
<evidence type="ECO:0000313" key="5">
    <source>
        <dbReference type="Proteomes" id="UP000036681"/>
    </source>
</evidence>
<organism evidence="5 6">
    <name type="scientific">Ascaris lumbricoides</name>
    <name type="common">Giant roundworm</name>
    <dbReference type="NCBI Taxonomy" id="6252"/>
    <lineage>
        <taxon>Eukaryota</taxon>
        <taxon>Metazoa</taxon>
        <taxon>Ecdysozoa</taxon>
        <taxon>Nematoda</taxon>
        <taxon>Chromadorea</taxon>
        <taxon>Rhabditida</taxon>
        <taxon>Spirurina</taxon>
        <taxon>Ascaridomorpha</taxon>
        <taxon>Ascaridoidea</taxon>
        <taxon>Ascarididae</taxon>
        <taxon>Ascaris</taxon>
    </lineage>
</organism>
<sequence length="1032" mass="115827">MLLDRHADVNARDSDNRTALHLAIDKSFTDMVLVLLEKKPNLELKNKDGETALLRAVKNRHVALCQLLVNAGAKISATDNAGDNALHLALKARSRRMTQSLLANPSDSRLLYRPNKLGQTPYSIDQNNPQPIIPLIFGPIESETHMDTMLGYDVYSNVLADIVCEPNLTLPLTIGLYAKWGSGKSLLLAKMKDSMSAFSRSWLDGVQLTWSWSVVFSLAILTSLVTLIATAAVSTTAHITIVIAIPILGAIVFLVAIIVYGIIYCGSEMKSWRGSSSAATALARALAHFRLFLSVAMLHAPARRDKDLLTNPVSFLFADYHRLSSIGGEQALAKIVVTLFEAAENHFGHLAVRIFCALRTNYPRGNESKLRRVCGIPVILLAAVFVISLMVALILLICWLLAENRLDTAKSYLFGALSLFTVSLILLIYPLYIFLVYGFVNAPKRRINFAAQRIHKLRFEGFMQKLQHEVDLLAVMIRSLDAFTSSQTRLVVVVDGLDNCEQERMVQTLDSLELLFSARANRPFIVTIAVDPHIIVSAVNHSMHSALAGTELTGHDYLKERMVQTLDSLELLFSARANRPFIVTIAVDPHIIVSAVNHSMHSALAGTELTGHDYLKNIVNMPFYLHNSAIRQLQTNLRNKRESLAEWKERFKRQDTFHGISLLMRAFEIDFSWVTLGYWVSLVEQWPCRMCWLIERALDIQHDNYSLAQVYHQLKDKIPKKDNLIELDRNPDNFESFLEQASLSGPDQLTVGHVRRFVPCTSNLDPYLRKLIRGLLYSFILIVEKDVGLSLLYWQLEERRMDLEEPPLEAPIGYEQSSVSTLVGPARYLFKDTSVWSTIDIPLIEMKIEDLVKLVKKLDIGQERMEMVVHRIRAANLNGLVLCTCDLAEVQQTLKLSLGDWTLLKLLIETLRNWKVPSSMSEQHVFFSHALPLSTSLASIHEQKRKLTAQTEVESDHHWLMESLSGMDTIETEGDIEASHSHPASVHFDDGDVASDADSTESMCGSQENLLDSAAASLLHKSSSLRYSRFTT</sequence>
<dbReference type="InterPro" id="IPR057092">
    <property type="entry name" value="SAM_KIDINS220"/>
</dbReference>
<dbReference type="InterPro" id="IPR052771">
    <property type="entry name" value="Neurotrophin_sig_adaptor"/>
</dbReference>
<feature type="domain" description="Kinase D-interacting substrate of 220 kDa-like SAM" evidence="4">
    <location>
        <begin position="841"/>
        <end position="914"/>
    </location>
</feature>
<dbReference type="PROSITE" id="PS50297">
    <property type="entry name" value="ANK_REP_REGION"/>
    <property type="match status" value="2"/>
</dbReference>
<name>A0A9J2Q0I8_ASCLU</name>
<dbReference type="PANTHER" id="PTHR24116:SF0">
    <property type="entry name" value="KINASE D-INTERACTING SUBSTRATE OF 220 KDA"/>
    <property type="match status" value="1"/>
</dbReference>
<dbReference type="GO" id="GO:0030165">
    <property type="term" value="F:PDZ domain binding"/>
    <property type="evidence" value="ECO:0007669"/>
    <property type="project" value="TreeGrafter"/>
</dbReference>
<feature type="repeat" description="ANK" evidence="1">
    <location>
        <begin position="48"/>
        <end position="80"/>
    </location>
</feature>
<dbReference type="GO" id="GO:0019887">
    <property type="term" value="F:protein kinase regulator activity"/>
    <property type="evidence" value="ECO:0007669"/>
    <property type="project" value="TreeGrafter"/>
</dbReference>
<dbReference type="PROSITE" id="PS50088">
    <property type="entry name" value="ANK_REPEAT"/>
    <property type="match status" value="2"/>
</dbReference>
<feature type="domain" description="KAP NTPase" evidence="3">
    <location>
        <begin position="152"/>
        <end position="559"/>
    </location>
</feature>
<dbReference type="Proteomes" id="UP000036681">
    <property type="component" value="Unplaced"/>
</dbReference>
<evidence type="ECO:0000256" key="2">
    <source>
        <dbReference type="SAM" id="Phobius"/>
    </source>
</evidence>
<feature type="repeat" description="ANK" evidence="1">
    <location>
        <begin position="15"/>
        <end position="47"/>
    </location>
</feature>
<dbReference type="InterPro" id="IPR011646">
    <property type="entry name" value="KAP_P-loop"/>
</dbReference>
<dbReference type="Pfam" id="PF12796">
    <property type="entry name" value="Ank_2"/>
    <property type="match status" value="1"/>
</dbReference>
<evidence type="ECO:0000256" key="1">
    <source>
        <dbReference type="PROSITE-ProRule" id="PRU00023"/>
    </source>
</evidence>
<dbReference type="PANTHER" id="PTHR24116">
    <property type="entry name" value="KINASE D-INTERACTING SUBSTRATE OF 220 KDA"/>
    <property type="match status" value="1"/>
</dbReference>
<feature type="transmembrane region" description="Helical" evidence="2">
    <location>
        <begin position="239"/>
        <end position="263"/>
    </location>
</feature>
<evidence type="ECO:0000259" key="4">
    <source>
        <dbReference type="Pfam" id="PF23307"/>
    </source>
</evidence>
<dbReference type="InterPro" id="IPR002110">
    <property type="entry name" value="Ankyrin_rpt"/>
</dbReference>
<feature type="transmembrane region" description="Helical" evidence="2">
    <location>
        <begin position="414"/>
        <end position="440"/>
    </location>
</feature>
<keyword evidence="2" id="KW-0472">Membrane</keyword>
<protein>
    <submittedName>
        <fullName evidence="6">KAP NTPase domain-containing protein</fullName>
    </submittedName>
</protein>